<evidence type="ECO:0000256" key="1">
    <source>
        <dbReference type="SAM" id="Phobius"/>
    </source>
</evidence>
<evidence type="ECO:0000313" key="3">
    <source>
        <dbReference type="Proteomes" id="UP001143981"/>
    </source>
</evidence>
<organism evidence="2 3">
    <name type="scientific">Coemansia biformis</name>
    <dbReference type="NCBI Taxonomy" id="1286918"/>
    <lineage>
        <taxon>Eukaryota</taxon>
        <taxon>Fungi</taxon>
        <taxon>Fungi incertae sedis</taxon>
        <taxon>Zoopagomycota</taxon>
        <taxon>Kickxellomycotina</taxon>
        <taxon>Kickxellomycetes</taxon>
        <taxon>Kickxellales</taxon>
        <taxon>Kickxellaceae</taxon>
        <taxon>Coemansia</taxon>
    </lineage>
</organism>
<feature type="non-terminal residue" evidence="2">
    <location>
        <position position="79"/>
    </location>
</feature>
<sequence length="79" mass="9022">MSTSSKVAEIKEAVLAYEHTPYTRCLPLAQHSFLQLIPVVGNVIVFFQTSLLVRRINKLVPISRHERVETWASVYILLV</sequence>
<keyword evidence="1" id="KW-0472">Membrane</keyword>
<accession>A0A9W7XQK6</accession>
<proteinExistence type="predicted"/>
<keyword evidence="3" id="KW-1185">Reference proteome</keyword>
<name>A0A9W7XQK6_9FUNG</name>
<feature type="transmembrane region" description="Helical" evidence="1">
    <location>
        <begin position="33"/>
        <end position="53"/>
    </location>
</feature>
<reference evidence="2" key="1">
    <citation type="submission" date="2022-07" db="EMBL/GenBank/DDBJ databases">
        <title>Phylogenomic reconstructions and comparative analyses of Kickxellomycotina fungi.</title>
        <authorList>
            <person name="Reynolds N.K."/>
            <person name="Stajich J.E."/>
            <person name="Barry K."/>
            <person name="Grigoriev I.V."/>
            <person name="Crous P."/>
            <person name="Smith M.E."/>
        </authorList>
    </citation>
    <scope>NUCLEOTIDE SEQUENCE</scope>
    <source>
        <strain evidence="2">BCRC 34381</strain>
    </source>
</reference>
<keyword evidence="1" id="KW-0812">Transmembrane</keyword>
<comment type="caution">
    <text evidence="2">The sequence shown here is derived from an EMBL/GenBank/DDBJ whole genome shotgun (WGS) entry which is preliminary data.</text>
</comment>
<protein>
    <submittedName>
        <fullName evidence="2">Uncharacterized protein</fullName>
    </submittedName>
</protein>
<keyword evidence="1" id="KW-1133">Transmembrane helix</keyword>
<dbReference type="OrthoDB" id="5554174at2759"/>
<gene>
    <name evidence="2" type="ORF">LPJ61_006459</name>
</gene>
<dbReference type="AlphaFoldDB" id="A0A9W7XQK6"/>
<dbReference type="EMBL" id="JANBOI010003183">
    <property type="protein sequence ID" value="KAJ1718816.1"/>
    <property type="molecule type" value="Genomic_DNA"/>
</dbReference>
<dbReference type="Proteomes" id="UP001143981">
    <property type="component" value="Unassembled WGS sequence"/>
</dbReference>
<evidence type="ECO:0000313" key="2">
    <source>
        <dbReference type="EMBL" id="KAJ1718816.1"/>
    </source>
</evidence>